<organism evidence="2 3">
    <name type="scientific">Flavobacterium anhuiense</name>
    <dbReference type="NCBI Taxonomy" id="459526"/>
    <lineage>
        <taxon>Bacteria</taxon>
        <taxon>Pseudomonadati</taxon>
        <taxon>Bacteroidota</taxon>
        <taxon>Flavobacteriia</taxon>
        <taxon>Flavobacteriales</taxon>
        <taxon>Flavobacteriaceae</taxon>
        <taxon>Flavobacterium</taxon>
    </lineage>
</organism>
<sequence length="502" mass="56415">MHNVCFFWLISWDSAVVLESKYTCRNTVPASGLVEMACRAISQLFWMICIFFLNSKYRNFIKKRIMEKFSGFFSLHEDEDDKGKTLESVKKNIDFKGANLWILACAIIIASVGLNVNSTAVIIGAMLISSLMGPIVGAGFALGIYDFSLLKKSLRNLLNATLVSLVFSTVYFYLSPFKEVQSELLARTSPNIYDILIAFFGGLVGVIAVTRTEKGNPIPGVAIATALMPPLCTAGYGIATGQWAFFLGAFYLYCINCVFIGISTFLIVKYLKYPAKKAVDKGQQRKVRIFISILITVMIIPSAYLACTLYEKQQFVKNADLFTDKEFTAKGYTMVYKKSSYAPKGKVLELAFLSKRFSDPEIAALKKKISENRFLKGTNLIIRQDSTDRFSALKGDILSQIKSSENELNAKDVKIMQLQKQLSRHEFDNASFLRETRILFPEVSSLAIVRQQAALKNDSLAEVTAVAYDAAKPIRQADKEKFRTWLNERLGVKNVVLYRREK</sequence>
<gene>
    <name evidence="2" type="ORF">BB050_03894</name>
</gene>
<dbReference type="Proteomes" id="UP000093276">
    <property type="component" value="Chromosome"/>
</dbReference>
<keyword evidence="1" id="KW-0472">Membrane</keyword>
<feature type="transmembrane region" description="Helical" evidence="1">
    <location>
        <begin position="122"/>
        <end position="145"/>
    </location>
</feature>
<dbReference type="KEGG" id="fjg:BB050_03894"/>
<evidence type="ECO:0000313" key="2">
    <source>
        <dbReference type="EMBL" id="AOC96972.1"/>
    </source>
</evidence>
<dbReference type="InterPro" id="IPR005240">
    <property type="entry name" value="DUF389"/>
</dbReference>
<evidence type="ECO:0000313" key="3">
    <source>
        <dbReference type="Proteomes" id="UP000093276"/>
    </source>
</evidence>
<evidence type="ECO:0008006" key="4">
    <source>
        <dbReference type="Google" id="ProtNLM"/>
    </source>
</evidence>
<keyword evidence="1" id="KW-1133">Transmembrane helix</keyword>
<feature type="transmembrane region" description="Helical" evidence="1">
    <location>
        <begin position="30"/>
        <end position="53"/>
    </location>
</feature>
<proteinExistence type="predicted"/>
<evidence type="ECO:0000256" key="1">
    <source>
        <dbReference type="SAM" id="Phobius"/>
    </source>
</evidence>
<reference evidence="2 3" key="1">
    <citation type="submission" date="2016-08" db="EMBL/GenBank/DDBJ databases">
        <title>Complete genome sequence of Flavobacterium johnsoniae strain GSE09, a volatile-producing biocontrol agent isolated from cucumber (Cucumis sativus).</title>
        <authorList>
            <person name="Jeong J.-J."/>
            <person name="Oh J.Y."/>
            <person name="Jim Y.J."/>
            <person name="Sang M.K."/>
            <person name="Kim K.D."/>
        </authorList>
    </citation>
    <scope>NUCLEOTIDE SEQUENCE [LARGE SCALE GENOMIC DNA]</scope>
    <source>
        <strain evidence="2 3">GSE09</strain>
    </source>
</reference>
<accession>A0AAC9D5L8</accession>
<feature type="transmembrane region" description="Helical" evidence="1">
    <location>
        <begin position="190"/>
        <end position="209"/>
    </location>
</feature>
<feature type="transmembrane region" description="Helical" evidence="1">
    <location>
        <begin position="221"/>
        <end position="239"/>
    </location>
</feature>
<dbReference type="Pfam" id="PF04087">
    <property type="entry name" value="DUF389"/>
    <property type="match status" value="1"/>
</dbReference>
<feature type="transmembrane region" description="Helical" evidence="1">
    <location>
        <begin position="289"/>
        <end position="306"/>
    </location>
</feature>
<protein>
    <recommendedName>
        <fullName evidence="4">TIGR00341 family protein</fullName>
    </recommendedName>
</protein>
<dbReference type="EMBL" id="CP016907">
    <property type="protein sequence ID" value="AOC96972.1"/>
    <property type="molecule type" value="Genomic_DNA"/>
</dbReference>
<name>A0AAC9D5L8_9FLAO</name>
<dbReference type="PANTHER" id="PTHR20992:SF9">
    <property type="entry name" value="AT15442P-RELATED"/>
    <property type="match status" value="1"/>
</dbReference>
<keyword evidence="1" id="KW-0812">Transmembrane</keyword>
<feature type="transmembrane region" description="Helical" evidence="1">
    <location>
        <begin position="157"/>
        <end position="174"/>
    </location>
</feature>
<feature type="transmembrane region" description="Helical" evidence="1">
    <location>
        <begin position="98"/>
        <end position="116"/>
    </location>
</feature>
<dbReference type="PANTHER" id="PTHR20992">
    <property type="entry name" value="AT15442P-RELATED"/>
    <property type="match status" value="1"/>
</dbReference>
<feature type="transmembrane region" description="Helical" evidence="1">
    <location>
        <begin position="245"/>
        <end position="268"/>
    </location>
</feature>
<dbReference type="AlphaFoldDB" id="A0AAC9D5L8"/>